<evidence type="ECO:0000256" key="5">
    <source>
        <dbReference type="ARBA" id="ARBA00049660"/>
    </source>
</evidence>
<evidence type="ECO:0000256" key="3">
    <source>
        <dbReference type="ARBA" id="ARBA00022989"/>
    </source>
</evidence>
<keyword evidence="3 6" id="KW-1133">Transmembrane helix</keyword>
<dbReference type="RefSeq" id="WP_209511842.1">
    <property type="nucleotide sequence ID" value="NZ_JAGGKS010000005.1"/>
</dbReference>
<sequence>MNNNYLTPKETSDSLILTGQNKARMSTEKRLLMSIMAGIYISLGAQGYMVSYSIPFLRAAIFPVGLMLIVIVGGELFTGNCLMTFALVQKKITSGEYFKTLVQVYIGNFIGSLFIVMMLYFSGIYKNPKLSEVIVSVAHSKLSLTFVEAFTKGILCNILVSLGVWFATTAKDTTGKLLGCWFPVMLFVFCGYEHCVANMFLLPMGAMFDSSITFSQIFLNNLVPVTIGNFVGGGILIPLVYNRIYYSHS</sequence>
<dbReference type="EMBL" id="JAGGKS010000005">
    <property type="protein sequence ID" value="MBP1926110.1"/>
    <property type="molecule type" value="Genomic_DNA"/>
</dbReference>
<dbReference type="Gene3D" id="1.20.1080.10">
    <property type="entry name" value="Glycerol uptake facilitator protein"/>
    <property type="match status" value="1"/>
</dbReference>
<dbReference type="Proteomes" id="UP001519342">
    <property type="component" value="Unassembled WGS sequence"/>
</dbReference>
<protein>
    <submittedName>
        <fullName evidence="7">Formate/nitrite transporter</fullName>
    </submittedName>
</protein>
<evidence type="ECO:0000313" key="7">
    <source>
        <dbReference type="EMBL" id="MBP1926110.1"/>
    </source>
</evidence>
<feature type="transmembrane region" description="Helical" evidence="6">
    <location>
        <begin position="31"/>
        <end position="54"/>
    </location>
</feature>
<dbReference type="PANTHER" id="PTHR30520:SF6">
    <property type="entry name" value="FORMATE_NITRATE FAMILY TRANSPORTER (EUROFUNG)"/>
    <property type="match status" value="1"/>
</dbReference>
<dbReference type="InterPro" id="IPR000292">
    <property type="entry name" value="For/NO2_transpt"/>
</dbReference>
<organism evidence="7 8">
    <name type="scientific">Sedimentibacter acidaminivorans</name>
    <dbReference type="NCBI Taxonomy" id="913099"/>
    <lineage>
        <taxon>Bacteria</taxon>
        <taxon>Bacillati</taxon>
        <taxon>Bacillota</taxon>
        <taxon>Tissierellia</taxon>
        <taxon>Sedimentibacter</taxon>
    </lineage>
</organism>
<evidence type="ECO:0000313" key="8">
    <source>
        <dbReference type="Proteomes" id="UP001519342"/>
    </source>
</evidence>
<dbReference type="PROSITE" id="PS01005">
    <property type="entry name" value="FORMATE_NITRITE_TP_1"/>
    <property type="match status" value="1"/>
</dbReference>
<evidence type="ECO:0000256" key="1">
    <source>
        <dbReference type="ARBA" id="ARBA00004141"/>
    </source>
</evidence>
<comment type="subcellular location">
    <subcellularLocation>
        <location evidence="1">Membrane</location>
        <topology evidence="1">Multi-pass membrane protein</topology>
    </subcellularLocation>
</comment>
<keyword evidence="2 6" id="KW-0812">Transmembrane</keyword>
<feature type="transmembrane region" description="Helical" evidence="6">
    <location>
        <begin position="60"/>
        <end position="88"/>
    </location>
</feature>
<keyword evidence="4 6" id="KW-0472">Membrane</keyword>
<feature type="transmembrane region" description="Helical" evidence="6">
    <location>
        <begin position="100"/>
        <end position="121"/>
    </location>
</feature>
<dbReference type="Pfam" id="PF01226">
    <property type="entry name" value="Form_Nir_trans"/>
    <property type="match status" value="1"/>
</dbReference>
<feature type="transmembrane region" description="Helical" evidence="6">
    <location>
        <begin position="180"/>
        <end position="202"/>
    </location>
</feature>
<evidence type="ECO:0000256" key="2">
    <source>
        <dbReference type="ARBA" id="ARBA00022692"/>
    </source>
</evidence>
<dbReference type="PANTHER" id="PTHR30520">
    <property type="entry name" value="FORMATE TRANSPORTER-RELATED"/>
    <property type="match status" value="1"/>
</dbReference>
<gene>
    <name evidence="7" type="ORF">J2Z76_001974</name>
</gene>
<feature type="transmembrane region" description="Helical" evidence="6">
    <location>
        <begin position="222"/>
        <end position="241"/>
    </location>
</feature>
<evidence type="ECO:0000256" key="6">
    <source>
        <dbReference type="SAM" id="Phobius"/>
    </source>
</evidence>
<evidence type="ECO:0000256" key="4">
    <source>
        <dbReference type="ARBA" id="ARBA00023136"/>
    </source>
</evidence>
<keyword evidence="8" id="KW-1185">Reference proteome</keyword>
<name>A0ABS4GEI7_9FIRM</name>
<proteinExistence type="inferred from homology"/>
<dbReference type="InterPro" id="IPR024002">
    <property type="entry name" value="For/NO2_transpt_CS"/>
</dbReference>
<dbReference type="InterPro" id="IPR023271">
    <property type="entry name" value="Aquaporin-like"/>
</dbReference>
<feature type="transmembrane region" description="Helical" evidence="6">
    <location>
        <begin position="149"/>
        <end position="168"/>
    </location>
</feature>
<accession>A0ABS4GEI7</accession>
<reference evidence="7 8" key="1">
    <citation type="submission" date="2021-03" db="EMBL/GenBank/DDBJ databases">
        <title>Genomic Encyclopedia of Type Strains, Phase IV (KMG-IV): sequencing the most valuable type-strain genomes for metagenomic binning, comparative biology and taxonomic classification.</title>
        <authorList>
            <person name="Goeker M."/>
        </authorList>
    </citation>
    <scope>NUCLEOTIDE SEQUENCE [LARGE SCALE GENOMIC DNA]</scope>
    <source>
        <strain evidence="7 8">DSM 24004</strain>
    </source>
</reference>
<comment type="similarity">
    <text evidence="5">Belongs to the FNT transporter (TC 1.A.16) family.</text>
</comment>
<comment type="caution">
    <text evidence="7">The sequence shown here is derived from an EMBL/GenBank/DDBJ whole genome shotgun (WGS) entry which is preliminary data.</text>
</comment>